<keyword evidence="10" id="KW-1185">Reference proteome</keyword>
<dbReference type="GO" id="GO:0005975">
    <property type="term" value="P:carbohydrate metabolic process"/>
    <property type="evidence" value="ECO:0007669"/>
    <property type="project" value="InterPro"/>
</dbReference>
<dbReference type="SMART" id="SM00060">
    <property type="entry name" value="FN3"/>
    <property type="match status" value="1"/>
</dbReference>
<dbReference type="Gene3D" id="2.10.10.20">
    <property type="entry name" value="Carbohydrate-binding module superfamily 5/12"/>
    <property type="match status" value="2"/>
</dbReference>
<evidence type="ECO:0000256" key="3">
    <source>
        <dbReference type="ARBA" id="ARBA00023024"/>
    </source>
</evidence>
<dbReference type="GO" id="GO:0006032">
    <property type="term" value="P:chitin catabolic process"/>
    <property type="evidence" value="ECO:0007669"/>
    <property type="project" value="UniProtKB-KW"/>
</dbReference>
<dbReference type="InterPro" id="IPR036573">
    <property type="entry name" value="CBM_sf_5/12"/>
</dbReference>
<feature type="compositionally biased region" description="Acidic residues" evidence="6">
    <location>
        <begin position="234"/>
        <end position="244"/>
    </location>
</feature>
<keyword evidence="4" id="KW-0119">Carbohydrate metabolism</keyword>
<dbReference type="EMBL" id="CP045488">
    <property type="protein sequence ID" value="QFU83914.1"/>
    <property type="molecule type" value="Genomic_DNA"/>
</dbReference>
<evidence type="ECO:0000256" key="4">
    <source>
        <dbReference type="ARBA" id="ARBA00023277"/>
    </source>
</evidence>
<feature type="region of interest" description="Disordered" evidence="6">
    <location>
        <begin position="110"/>
        <end position="152"/>
    </location>
</feature>
<dbReference type="PROSITE" id="PS51910">
    <property type="entry name" value="GH18_2"/>
    <property type="match status" value="1"/>
</dbReference>
<dbReference type="RefSeq" id="WP_152943243.1">
    <property type="nucleotide sequence ID" value="NZ_CP045488.1"/>
</dbReference>
<dbReference type="InterPro" id="IPR029070">
    <property type="entry name" value="Chitinase_insertion_sf"/>
</dbReference>
<keyword evidence="3" id="KW-0624">Polysaccharide degradation</keyword>
<evidence type="ECO:0000256" key="6">
    <source>
        <dbReference type="SAM" id="MobiDB-lite"/>
    </source>
</evidence>
<dbReference type="SMART" id="SM00495">
    <property type="entry name" value="ChtBD3"/>
    <property type="match status" value="2"/>
</dbReference>
<dbReference type="GO" id="GO:0005576">
    <property type="term" value="C:extracellular region"/>
    <property type="evidence" value="ECO:0007669"/>
    <property type="project" value="InterPro"/>
</dbReference>
<dbReference type="InterPro" id="IPR003961">
    <property type="entry name" value="FN3_dom"/>
</dbReference>
<dbReference type="PANTHER" id="PTHR11177">
    <property type="entry name" value="CHITINASE"/>
    <property type="match status" value="1"/>
</dbReference>
<accession>A0A5P9P703</accession>
<dbReference type="SUPFAM" id="SSF54556">
    <property type="entry name" value="Chitinase insertion domain"/>
    <property type="match status" value="1"/>
</dbReference>
<sequence length="603" mass="66796">MRQSRRSILRTTSILAAALASSGTATGTTESYPSWDDTAAYTDGDRVVHDGTVWEAQWWTRGDEPDDTASVWNRLGSVDGQSEYPAWTPDGVYRAGNRVVHDGTVWEAQWWTSGDDPSSSPSWGPWERVDRDDDEQRNDEPAPPAAPTDLVVTNVGPSSVSLAWNHDFEESIASYRVYRDTGTEVTADSDHLIGDPEDTTYTDSGLESGVSYTYTVTAVDGDDVEGPTSSETTVETDPEDDVTDSETPVIGYYTSWSRYDRNYFPEDVPFDRLTHVNYAFLDVQSDGEVVLADPAGDQQNLEAFRALKADHPDTKLLLSIGGWTLSENFSDGASTQQNRERFARSAIELLRQYNFDGLDIDWEYPTGGGQAGNTERPSDPENFILLLEELRTQLDDAGREDDCSYELTVAVGGGKRHVDGLDTDAMNDYVDYVTVMTYDYVGTWSSTTGFNAPLYRPSGGTESGSVDDSMRYWSASGIDDDKLILGLAFYSRGFASVPDRNNGLHQPFSGTPSGGWAEPGMADYQYVESELLSDSSYQSYWHDEAKVPWVYSPEEQVMVTYDGPRSIALKTEYAIEEAYGGVMCWELYGDRTGVLLEAVHDEL</sequence>
<evidence type="ECO:0000313" key="9">
    <source>
        <dbReference type="EMBL" id="QFU83914.1"/>
    </source>
</evidence>
<dbReference type="InterPro" id="IPR003610">
    <property type="entry name" value="CBM5/12"/>
</dbReference>
<evidence type="ECO:0000259" key="7">
    <source>
        <dbReference type="PROSITE" id="PS50853"/>
    </source>
</evidence>
<dbReference type="CDD" id="cd12215">
    <property type="entry name" value="ChiC_BD"/>
    <property type="match status" value="2"/>
</dbReference>
<dbReference type="InterPro" id="IPR011583">
    <property type="entry name" value="Chitinase_II/V-like_cat"/>
</dbReference>
<dbReference type="InterPro" id="IPR036116">
    <property type="entry name" value="FN3_sf"/>
</dbReference>
<keyword evidence="5" id="KW-0326">Glycosidase</keyword>
<dbReference type="InterPro" id="IPR050314">
    <property type="entry name" value="Glycosyl_Hydrlase_18"/>
</dbReference>
<dbReference type="Gene3D" id="3.10.50.10">
    <property type="match status" value="1"/>
</dbReference>
<dbReference type="PROSITE" id="PS01095">
    <property type="entry name" value="GH18_1"/>
    <property type="match status" value="1"/>
</dbReference>
<dbReference type="Gene3D" id="3.20.20.80">
    <property type="entry name" value="Glycosidases"/>
    <property type="match status" value="1"/>
</dbReference>
<dbReference type="SMART" id="SM00636">
    <property type="entry name" value="Glyco_18"/>
    <property type="match status" value="1"/>
</dbReference>
<dbReference type="CDD" id="cd00063">
    <property type="entry name" value="FN3"/>
    <property type="match status" value="1"/>
</dbReference>
<feature type="domain" description="Fibronectin type-III" evidence="7">
    <location>
        <begin position="146"/>
        <end position="239"/>
    </location>
</feature>
<dbReference type="Pfam" id="PF00041">
    <property type="entry name" value="fn3"/>
    <property type="match status" value="1"/>
</dbReference>
<evidence type="ECO:0000259" key="8">
    <source>
        <dbReference type="PROSITE" id="PS51910"/>
    </source>
</evidence>
<dbReference type="InterPro" id="IPR006311">
    <property type="entry name" value="TAT_signal"/>
</dbReference>
<dbReference type="CDD" id="cd06548">
    <property type="entry name" value="GH18_chitinase"/>
    <property type="match status" value="1"/>
</dbReference>
<comment type="similarity">
    <text evidence="1">Belongs to the glycosyl hydrolase 18 family. Chitinase class II subfamily.</text>
</comment>
<feature type="region of interest" description="Disordered" evidence="6">
    <location>
        <begin position="220"/>
        <end position="245"/>
    </location>
</feature>
<dbReference type="InterPro" id="IPR013783">
    <property type="entry name" value="Ig-like_fold"/>
</dbReference>
<dbReference type="GO" id="GO:0008061">
    <property type="term" value="F:chitin binding"/>
    <property type="evidence" value="ECO:0007669"/>
    <property type="project" value="InterPro"/>
</dbReference>
<evidence type="ECO:0000256" key="1">
    <source>
        <dbReference type="ARBA" id="ARBA00009121"/>
    </source>
</evidence>
<evidence type="ECO:0000256" key="5">
    <source>
        <dbReference type="ARBA" id="ARBA00023295"/>
    </source>
</evidence>
<name>A0A5P9P703_9EURY</name>
<protein>
    <submittedName>
        <fullName evidence="9">Uncharacterized protein</fullName>
    </submittedName>
</protein>
<feature type="domain" description="GH18" evidence="8">
    <location>
        <begin position="247"/>
        <end position="603"/>
    </location>
</feature>
<gene>
    <name evidence="9" type="ORF">GCU68_15905</name>
</gene>
<dbReference type="AlphaFoldDB" id="A0A5P9P703"/>
<dbReference type="Proteomes" id="UP000326170">
    <property type="component" value="Chromosome"/>
</dbReference>
<dbReference type="GO" id="GO:0004553">
    <property type="term" value="F:hydrolase activity, hydrolyzing O-glycosyl compounds"/>
    <property type="evidence" value="ECO:0007669"/>
    <property type="project" value="InterPro"/>
</dbReference>
<dbReference type="KEGG" id="nas:GCU68_15905"/>
<dbReference type="SUPFAM" id="SSF49265">
    <property type="entry name" value="Fibronectin type III"/>
    <property type="match status" value="1"/>
</dbReference>
<dbReference type="PROSITE" id="PS50853">
    <property type="entry name" value="FN3"/>
    <property type="match status" value="1"/>
</dbReference>
<dbReference type="Pfam" id="PF00704">
    <property type="entry name" value="Glyco_hydro_18"/>
    <property type="match status" value="1"/>
</dbReference>
<evidence type="ECO:0000256" key="2">
    <source>
        <dbReference type="ARBA" id="ARBA00022801"/>
    </source>
</evidence>
<dbReference type="InterPro" id="IPR001579">
    <property type="entry name" value="Glyco_hydro_18_chit_AS"/>
</dbReference>
<dbReference type="SUPFAM" id="SSF51055">
    <property type="entry name" value="Carbohydrate binding domain"/>
    <property type="match status" value="2"/>
</dbReference>
<dbReference type="InterPro" id="IPR017853">
    <property type="entry name" value="GH"/>
</dbReference>
<feature type="compositionally biased region" description="Low complexity" evidence="6">
    <location>
        <begin position="113"/>
        <end position="126"/>
    </location>
</feature>
<dbReference type="InterPro" id="IPR001223">
    <property type="entry name" value="Glyco_hydro18_cat"/>
</dbReference>
<dbReference type="SUPFAM" id="SSF51445">
    <property type="entry name" value="(Trans)glycosidases"/>
    <property type="match status" value="1"/>
</dbReference>
<dbReference type="PROSITE" id="PS51318">
    <property type="entry name" value="TAT"/>
    <property type="match status" value="1"/>
</dbReference>
<keyword evidence="3" id="KW-0146">Chitin degradation</keyword>
<proteinExistence type="inferred from homology"/>
<dbReference type="GO" id="GO:0030246">
    <property type="term" value="F:carbohydrate binding"/>
    <property type="evidence" value="ECO:0007669"/>
    <property type="project" value="InterPro"/>
</dbReference>
<dbReference type="Gene3D" id="2.60.40.10">
    <property type="entry name" value="Immunoglobulins"/>
    <property type="match status" value="1"/>
</dbReference>
<organism evidence="9 10">
    <name type="scientific">Natronorubrum aibiense</name>
    <dbReference type="NCBI Taxonomy" id="348826"/>
    <lineage>
        <taxon>Archaea</taxon>
        <taxon>Methanobacteriati</taxon>
        <taxon>Methanobacteriota</taxon>
        <taxon>Stenosarchaea group</taxon>
        <taxon>Halobacteria</taxon>
        <taxon>Halobacteriales</taxon>
        <taxon>Natrialbaceae</taxon>
        <taxon>Natronorubrum</taxon>
    </lineage>
</organism>
<dbReference type="PANTHER" id="PTHR11177:SF317">
    <property type="entry name" value="CHITINASE 12-RELATED"/>
    <property type="match status" value="1"/>
</dbReference>
<reference evidence="9 10" key="1">
    <citation type="journal article" date="2007" name="Int. J. Syst. Evol. Microbiol.">
        <title>Natronorubrum sulfidifaciens sp. nov., an extremely haloalkaliphilic archaeon isolated from Aiding salt lake in Xin-Jiang, China.</title>
        <authorList>
            <person name="Cui H.L."/>
            <person name="Tohty D."/>
            <person name="Liu H.C."/>
            <person name="Liu S.J."/>
            <person name="Oren A."/>
            <person name="Zhou P.J."/>
        </authorList>
    </citation>
    <scope>NUCLEOTIDE SEQUENCE [LARGE SCALE GENOMIC DNA]</scope>
    <source>
        <strain evidence="9 10">7-3</strain>
    </source>
</reference>
<evidence type="ECO:0000313" key="10">
    <source>
        <dbReference type="Proteomes" id="UP000326170"/>
    </source>
</evidence>
<dbReference type="GeneID" id="42302559"/>
<keyword evidence="2" id="KW-0378">Hydrolase</keyword>
<dbReference type="Pfam" id="PF02839">
    <property type="entry name" value="CBM_5_12"/>
    <property type="match status" value="1"/>
</dbReference>
<dbReference type="OrthoDB" id="8638at2157"/>